<protein>
    <submittedName>
        <fullName evidence="3">SAP domain-containing protein</fullName>
    </submittedName>
</protein>
<evidence type="ECO:0000313" key="2">
    <source>
        <dbReference type="Proteomes" id="UP000272942"/>
    </source>
</evidence>
<reference evidence="1 2" key="2">
    <citation type="submission" date="2018-11" db="EMBL/GenBank/DDBJ databases">
        <authorList>
            <consortium name="Pathogen Informatics"/>
        </authorList>
    </citation>
    <scope>NUCLEOTIDE SEQUENCE [LARGE SCALE GENOMIC DNA]</scope>
    <source>
        <strain evidence="1 2">Egypt</strain>
    </source>
</reference>
<name>A0A183BED6_9TREM</name>
<dbReference type="EMBL" id="UZAN01070061">
    <property type="protein sequence ID" value="VDP94872.1"/>
    <property type="molecule type" value="Genomic_DNA"/>
</dbReference>
<reference evidence="3" key="1">
    <citation type="submission" date="2016-06" db="UniProtKB">
        <authorList>
            <consortium name="WormBaseParasite"/>
        </authorList>
    </citation>
    <scope>IDENTIFICATION</scope>
</reference>
<organism evidence="3">
    <name type="scientific">Echinostoma caproni</name>
    <dbReference type="NCBI Taxonomy" id="27848"/>
    <lineage>
        <taxon>Eukaryota</taxon>
        <taxon>Metazoa</taxon>
        <taxon>Spiralia</taxon>
        <taxon>Lophotrochozoa</taxon>
        <taxon>Platyhelminthes</taxon>
        <taxon>Trematoda</taxon>
        <taxon>Digenea</taxon>
        <taxon>Plagiorchiida</taxon>
        <taxon>Echinostomata</taxon>
        <taxon>Echinostomatoidea</taxon>
        <taxon>Echinostomatidae</taxon>
        <taxon>Echinostoma</taxon>
    </lineage>
</organism>
<sequence>MSRESDFEEYRALILRCKRPELDKLIKSTDLPRGGLKQDLQLRLISYLDQEPPDAFLNSLNDLLLRQKNSAG</sequence>
<keyword evidence="2" id="KW-1185">Reference proteome</keyword>
<gene>
    <name evidence="1" type="ORF">ECPE_LOCUS17571</name>
</gene>
<dbReference type="Proteomes" id="UP000272942">
    <property type="component" value="Unassembled WGS sequence"/>
</dbReference>
<dbReference type="InterPro" id="IPR036361">
    <property type="entry name" value="SAP_dom_sf"/>
</dbReference>
<dbReference type="WBParaSite" id="ECPE_0001761601-mRNA-1">
    <property type="protein sequence ID" value="ECPE_0001761601-mRNA-1"/>
    <property type="gene ID" value="ECPE_0001761601"/>
</dbReference>
<accession>A0A183BED6</accession>
<dbReference type="OrthoDB" id="6241016at2759"/>
<proteinExistence type="predicted"/>
<dbReference type="SUPFAM" id="SSF68906">
    <property type="entry name" value="SAP domain"/>
    <property type="match status" value="1"/>
</dbReference>
<dbReference type="AlphaFoldDB" id="A0A183BED6"/>
<evidence type="ECO:0000313" key="3">
    <source>
        <dbReference type="WBParaSite" id="ECPE_0001761601-mRNA-1"/>
    </source>
</evidence>
<evidence type="ECO:0000313" key="1">
    <source>
        <dbReference type="EMBL" id="VDP94872.1"/>
    </source>
</evidence>